<organism evidence="2 3">
    <name type="scientific">Roseibium aggregatum (strain ATCC 25650 / DSM 13394 / JCM 20685 / NBRC 16684 / NCIMB 2208 / IAM 12614 / B1)</name>
    <name type="common">Stappia aggregata</name>
    <dbReference type="NCBI Taxonomy" id="384765"/>
    <lineage>
        <taxon>Bacteria</taxon>
        <taxon>Pseudomonadati</taxon>
        <taxon>Pseudomonadota</taxon>
        <taxon>Alphaproteobacteria</taxon>
        <taxon>Hyphomicrobiales</taxon>
        <taxon>Stappiaceae</taxon>
        <taxon>Roseibium</taxon>
    </lineage>
</organism>
<dbReference type="OrthoDB" id="7852340at2"/>
<dbReference type="Proteomes" id="UP000004848">
    <property type="component" value="Unassembled WGS sequence"/>
</dbReference>
<dbReference type="GeneID" id="68845706"/>
<dbReference type="eggNOG" id="COG4540">
    <property type="taxonomic scope" value="Bacteria"/>
</dbReference>
<dbReference type="AlphaFoldDB" id="A0NQ89"/>
<dbReference type="EMBL" id="AAUW01000004">
    <property type="protein sequence ID" value="EAV44947.1"/>
    <property type="molecule type" value="Genomic_DNA"/>
</dbReference>
<protein>
    <submittedName>
        <fullName evidence="2">GpV</fullName>
    </submittedName>
</protein>
<feature type="region of interest" description="Disordered" evidence="1">
    <location>
        <begin position="160"/>
        <end position="183"/>
    </location>
</feature>
<comment type="caution">
    <text evidence="2">The sequence shown here is derived from an EMBL/GenBank/DDBJ whole genome shotgun (WGS) entry which is preliminary data.</text>
</comment>
<evidence type="ECO:0000313" key="2">
    <source>
        <dbReference type="EMBL" id="EAV44947.1"/>
    </source>
</evidence>
<gene>
    <name evidence="2" type="ORF">SIAM614_13068</name>
</gene>
<dbReference type="RefSeq" id="WP_006933072.1">
    <property type="nucleotide sequence ID" value="NZ_AAUW01000004.1"/>
</dbReference>
<dbReference type="InterPro" id="IPR037026">
    <property type="entry name" value="Vgr_OB-fold_dom_sf"/>
</dbReference>
<evidence type="ECO:0000313" key="3">
    <source>
        <dbReference type="Proteomes" id="UP000004848"/>
    </source>
</evidence>
<proteinExistence type="predicted"/>
<reference evidence="2 3" key="1">
    <citation type="submission" date="2006-05" db="EMBL/GenBank/DDBJ databases">
        <authorList>
            <person name="King G."/>
            <person name="Ferriera S."/>
            <person name="Johnson J."/>
            <person name="Kravitz S."/>
            <person name="Beeson K."/>
            <person name="Sutton G."/>
            <person name="Rogers Y.-H."/>
            <person name="Friedman R."/>
            <person name="Frazier M."/>
            <person name="Venter J.C."/>
        </authorList>
    </citation>
    <scope>NUCLEOTIDE SEQUENCE [LARGE SCALE GENOMIC DNA]</scope>
    <source>
        <strain evidence="3">ATCC 25650 / DSM 13394 / JCM 20685 / NBRC 16684 / NCIMB 2208 / IAM 12614 / B1</strain>
    </source>
</reference>
<evidence type="ECO:0000256" key="1">
    <source>
        <dbReference type="SAM" id="MobiDB-lite"/>
    </source>
</evidence>
<dbReference type="Gene3D" id="2.40.50.230">
    <property type="entry name" value="Gp5 N-terminal domain"/>
    <property type="match status" value="1"/>
</dbReference>
<accession>A0NQ89</accession>
<name>A0NQ89_ROSAI</name>
<sequence>MIEFLTGQRIDIEMLKTRFGQMIRIGPIEEIDPAKGYRIKLGDGDDGPFLSPWLPHPESGGQTSSWIPLSKGQVVGVLSPNGDIRQGVLLRGGFTDSNPAPSADLMANVLKGLGATVTLKDGILTVDCGLVKFIADVEIEGNLLVKGDVDFEDGHVRHNGTNIGDDHVHSGVIPGGADTEGPH</sequence>